<feature type="binding site" evidence="6">
    <location>
        <begin position="10"/>
        <end position="15"/>
    </location>
    <ligand>
        <name>ATP</name>
        <dbReference type="ChEBI" id="CHEBI:30616"/>
    </ligand>
</feature>
<keyword evidence="7" id="KW-0175">Coiled coil</keyword>
<feature type="domain" description="OBG-type G" evidence="8">
    <location>
        <begin position="1"/>
        <end position="260"/>
    </location>
</feature>
<keyword evidence="3 6" id="KW-0547">Nucleotide-binding</keyword>
<dbReference type="PIRSF" id="PIRSF006641">
    <property type="entry name" value="CHP00092"/>
    <property type="match status" value="1"/>
</dbReference>
<dbReference type="HAMAP" id="MF_00944">
    <property type="entry name" value="YchF_OLA1_ATPase"/>
    <property type="match status" value="1"/>
</dbReference>
<protein>
    <recommendedName>
        <fullName evidence="6">Ribosome-binding ATPase YchF</fullName>
    </recommendedName>
</protein>
<comment type="caution">
    <text evidence="10">The sequence shown here is derived from an EMBL/GenBank/DDBJ whole genome shotgun (WGS) entry which is preliminary data.</text>
</comment>
<comment type="cofactor">
    <cofactor evidence="1">
        <name>Mg(2+)</name>
        <dbReference type="ChEBI" id="CHEBI:18420"/>
    </cofactor>
</comment>
<feature type="coiled-coil region" evidence="7">
    <location>
        <begin position="128"/>
        <end position="155"/>
    </location>
</feature>
<dbReference type="Gene3D" id="3.10.20.30">
    <property type="match status" value="1"/>
</dbReference>
<evidence type="ECO:0000313" key="11">
    <source>
        <dbReference type="Proteomes" id="UP001298753"/>
    </source>
</evidence>
<dbReference type="InterPro" id="IPR041706">
    <property type="entry name" value="YchF_N"/>
</dbReference>
<dbReference type="PROSITE" id="PS51880">
    <property type="entry name" value="TGS"/>
    <property type="match status" value="1"/>
</dbReference>
<dbReference type="InterPro" id="IPR012676">
    <property type="entry name" value="TGS-like"/>
</dbReference>
<evidence type="ECO:0000256" key="3">
    <source>
        <dbReference type="ARBA" id="ARBA00022741"/>
    </source>
</evidence>
<dbReference type="FunFam" id="1.10.150.300:FF:000001">
    <property type="entry name" value="Ribosome-binding ATPase YchF"/>
    <property type="match status" value="1"/>
</dbReference>
<dbReference type="InterPro" id="IPR013029">
    <property type="entry name" value="YchF_C"/>
</dbReference>
<dbReference type="PROSITE" id="PS51710">
    <property type="entry name" value="G_OBG"/>
    <property type="match status" value="1"/>
</dbReference>
<dbReference type="FunFam" id="3.10.20.30:FF:000001">
    <property type="entry name" value="Ribosome-binding ATPase YchF"/>
    <property type="match status" value="1"/>
</dbReference>
<keyword evidence="5" id="KW-0460">Magnesium</keyword>
<dbReference type="Gene3D" id="3.40.50.300">
    <property type="entry name" value="P-loop containing nucleotide triphosphate hydrolases"/>
    <property type="match status" value="1"/>
</dbReference>
<evidence type="ECO:0000256" key="1">
    <source>
        <dbReference type="ARBA" id="ARBA00001946"/>
    </source>
</evidence>
<dbReference type="Proteomes" id="UP001298753">
    <property type="component" value="Unassembled WGS sequence"/>
</dbReference>
<sequence>MKLGIVGLPNVGKSTLFNAITQAGAESANYPFCTIDPNVGMVAVPDERLQPLTDLYHAKKTTPAVVEFVDIAGLVRGASKGEGLGNKFLSHIREVDAIVHVVRCFDNENIVHVEGSVDPARDIETINLELILADIEHLERRLDRTRKAAKADKKLLRDVEILESLKAHLEEGKTARTFEGFGEDEDIDRVIGESDLLSAKKVIYAANMDEEGFTGNDAENERLKAVQAIADAEGAMVLPICAKLEEDIAGMDAEEKEMFLSELGLHESGLDRLIKVCYDLLGLMSYLTAGEQEVRAWTIEKGTKAPQAAGKIHTDFERGFIRAEVINYKDLIELGSLAAAREKGLVRSEGKEYVMQDGDVVLFRFNV</sequence>
<evidence type="ECO:0000256" key="6">
    <source>
        <dbReference type="HAMAP-Rule" id="MF_00944"/>
    </source>
</evidence>
<dbReference type="PANTHER" id="PTHR23305">
    <property type="entry name" value="OBG GTPASE FAMILY"/>
    <property type="match status" value="1"/>
</dbReference>
<dbReference type="SUPFAM" id="SSF52540">
    <property type="entry name" value="P-loop containing nucleoside triphosphate hydrolases"/>
    <property type="match status" value="1"/>
</dbReference>
<reference evidence="10 11" key="1">
    <citation type="submission" date="2021-10" db="EMBL/GenBank/DDBJ databases">
        <title>Anaerobic single-cell dispensing facilitates the cultivation of human gut bacteria.</title>
        <authorList>
            <person name="Afrizal A."/>
        </authorList>
    </citation>
    <scope>NUCLEOTIDE SEQUENCE [LARGE SCALE GENOMIC DNA]</scope>
    <source>
        <strain evidence="10 11">CLA-AA-H270</strain>
    </source>
</reference>
<dbReference type="CDD" id="cd01900">
    <property type="entry name" value="YchF"/>
    <property type="match status" value="1"/>
</dbReference>
<dbReference type="RefSeq" id="WP_195386508.1">
    <property type="nucleotide sequence ID" value="NZ_JAJCKJ010000027.1"/>
</dbReference>
<dbReference type="EMBL" id="JAJEPX010000022">
    <property type="protein sequence ID" value="MCC2177095.1"/>
    <property type="molecule type" value="Genomic_DNA"/>
</dbReference>
<comment type="function">
    <text evidence="6">ATPase that binds to both the 70S ribosome and the 50S ribosomal subunit in a nucleotide-independent manner.</text>
</comment>
<accession>A0AAW4VW66</accession>
<evidence type="ECO:0000256" key="2">
    <source>
        <dbReference type="ARBA" id="ARBA00022723"/>
    </source>
</evidence>
<dbReference type="GO" id="GO:0043023">
    <property type="term" value="F:ribosomal large subunit binding"/>
    <property type="evidence" value="ECO:0007669"/>
    <property type="project" value="UniProtKB-UniRule"/>
</dbReference>
<feature type="domain" description="TGS" evidence="9">
    <location>
        <begin position="282"/>
        <end position="365"/>
    </location>
</feature>
<evidence type="ECO:0000256" key="4">
    <source>
        <dbReference type="ARBA" id="ARBA00022840"/>
    </source>
</evidence>
<dbReference type="GO" id="GO:0046872">
    <property type="term" value="F:metal ion binding"/>
    <property type="evidence" value="ECO:0007669"/>
    <property type="project" value="UniProtKB-KW"/>
</dbReference>
<evidence type="ECO:0000259" key="8">
    <source>
        <dbReference type="PROSITE" id="PS51710"/>
    </source>
</evidence>
<dbReference type="InterPro" id="IPR031167">
    <property type="entry name" value="G_OBG"/>
</dbReference>
<dbReference type="InterPro" id="IPR004396">
    <property type="entry name" value="ATPase_YchF/OLA1"/>
</dbReference>
<evidence type="ECO:0000259" key="9">
    <source>
        <dbReference type="PROSITE" id="PS51880"/>
    </source>
</evidence>
<evidence type="ECO:0000313" key="10">
    <source>
        <dbReference type="EMBL" id="MCC2177095.1"/>
    </source>
</evidence>
<dbReference type="CDD" id="cd04867">
    <property type="entry name" value="TGS_YchF_OLA1"/>
    <property type="match status" value="1"/>
</dbReference>
<dbReference type="AlphaFoldDB" id="A0AAW4VW66"/>
<dbReference type="InterPro" id="IPR006073">
    <property type="entry name" value="GTP-bd"/>
</dbReference>
<dbReference type="GO" id="GO:0005524">
    <property type="term" value="F:ATP binding"/>
    <property type="evidence" value="ECO:0007669"/>
    <property type="project" value="UniProtKB-UniRule"/>
</dbReference>
<dbReference type="Gene3D" id="1.10.150.300">
    <property type="entry name" value="TGS-like domain"/>
    <property type="match status" value="1"/>
</dbReference>
<dbReference type="GeneID" id="98660532"/>
<dbReference type="InterPro" id="IPR027417">
    <property type="entry name" value="P-loop_NTPase"/>
</dbReference>
<evidence type="ECO:0000256" key="7">
    <source>
        <dbReference type="SAM" id="Coils"/>
    </source>
</evidence>
<dbReference type="GO" id="GO:0005737">
    <property type="term" value="C:cytoplasm"/>
    <property type="evidence" value="ECO:0007669"/>
    <property type="project" value="TreeGrafter"/>
</dbReference>
<dbReference type="InterPro" id="IPR004095">
    <property type="entry name" value="TGS"/>
</dbReference>
<keyword evidence="2" id="KW-0479">Metal-binding</keyword>
<proteinExistence type="inferred from homology"/>
<dbReference type="GO" id="GO:0005525">
    <property type="term" value="F:GTP binding"/>
    <property type="evidence" value="ECO:0007669"/>
    <property type="project" value="InterPro"/>
</dbReference>
<comment type="similarity">
    <text evidence="6">Belongs to the TRAFAC class OBG-HflX-like GTPase superfamily. OBG GTPase family. YchF/OLA1 subfamily.</text>
</comment>
<name>A0AAW4VW66_9FIRM</name>
<dbReference type="Pfam" id="PF06071">
    <property type="entry name" value="YchF-GTPase_C"/>
    <property type="match status" value="1"/>
</dbReference>
<keyword evidence="11" id="KW-1185">Reference proteome</keyword>
<organism evidence="10 11">
    <name type="scientific">Agathobaculum butyriciproducens</name>
    <dbReference type="NCBI Taxonomy" id="1628085"/>
    <lineage>
        <taxon>Bacteria</taxon>
        <taxon>Bacillati</taxon>
        <taxon>Bacillota</taxon>
        <taxon>Clostridia</taxon>
        <taxon>Eubacteriales</taxon>
        <taxon>Butyricicoccaceae</taxon>
        <taxon>Agathobaculum</taxon>
    </lineage>
</organism>
<dbReference type="InterPro" id="IPR012675">
    <property type="entry name" value="Beta-grasp_dom_sf"/>
</dbReference>
<dbReference type="InterPro" id="IPR023192">
    <property type="entry name" value="TGS-like_dom_sf"/>
</dbReference>
<dbReference type="GO" id="GO:0016887">
    <property type="term" value="F:ATP hydrolysis activity"/>
    <property type="evidence" value="ECO:0007669"/>
    <property type="project" value="UniProtKB-UniRule"/>
</dbReference>
<dbReference type="PRINTS" id="PR00326">
    <property type="entry name" value="GTP1OBG"/>
</dbReference>
<dbReference type="Pfam" id="PF01926">
    <property type="entry name" value="MMR_HSR1"/>
    <property type="match status" value="1"/>
</dbReference>
<evidence type="ECO:0000256" key="5">
    <source>
        <dbReference type="ARBA" id="ARBA00022842"/>
    </source>
</evidence>
<keyword evidence="4 6" id="KW-0067">ATP-binding</keyword>
<dbReference type="PANTHER" id="PTHR23305:SF18">
    <property type="entry name" value="OBG-TYPE G DOMAIN-CONTAINING PROTEIN"/>
    <property type="match status" value="1"/>
</dbReference>
<dbReference type="NCBIfam" id="TIGR00092">
    <property type="entry name" value="redox-regulated ATPase YchF"/>
    <property type="match status" value="1"/>
</dbReference>
<dbReference type="SUPFAM" id="SSF81271">
    <property type="entry name" value="TGS-like"/>
    <property type="match status" value="1"/>
</dbReference>
<gene>
    <name evidence="6 10" type="primary">ychF</name>
    <name evidence="10" type="ORF">LKD22_08145</name>
</gene>